<dbReference type="InterPro" id="IPR003614">
    <property type="entry name" value="Knottins"/>
</dbReference>
<dbReference type="PANTHER" id="PTHR33147:SF120">
    <property type="entry name" value="KNOTTIN SCORPION TOXIN-LIKE DOMAIN-CONTAINING PROTEIN"/>
    <property type="match status" value="1"/>
</dbReference>
<evidence type="ECO:0000256" key="1">
    <source>
        <dbReference type="ARBA" id="ARBA00023157"/>
    </source>
</evidence>
<dbReference type="Proteomes" id="UP000807115">
    <property type="component" value="Chromosome 2"/>
</dbReference>
<name>A0A921UXJ7_SORBI</name>
<reference evidence="4" key="1">
    <citation type="journal article" date="2019" name="BMC Genomics">
        <title>A new reference genome for Sorghum bicolor reveals high levels of sequence similarity between sweet and grain genotypes: implications for the genetics of sugar metabolism.</title>
        <authorList>
            <person name="Cooper E.A."/>
            <person name="Brenton Z.W."/>
            <person name="Flinn B.S."/>
            <person name="Jenkins J."/>
            <person name="Shu S."/>
            <person name="Flowers D."/>
            <person name="Luo F."/>
            <person name="Wang Y."/>
            <person name="Xia P."/>
            <person name="Barry K."/>
            <person name="Daum C."/>
            <person name="Lipzen A."/>
            <person name="Yoshinaga Y."/>
            <person name="Schmutz J."/>
            <person name="Saski C."/>
            <person name="Vermerris W."/>
            <person name="Kresovich S."/>
        </authorList>
    </citation>
    <scope>NUCLEOTIDE SEQUENCE</scope>
</reference>
<protein>
    <recommendedName>
        <fullName evidence="3">Knottins-like domain-containing protein</fullName>
    </recommendedName>
</protein>
<evidence type="ECO:0000313" key="4">
    <source>
        <dbReference type="EMBL" id="KAG0545441.1"/>
    </source>
</evidence>
<dbReference type="SUPFAM" id="SSF57095">
    <property type="entry name" value="Scorpion toxin-like"/>
    <property type="match status" value="1"/>
</dbReference>
<feature type="domain" description="Knottins-like" evidence="3">
    <location>
        <begin position="30"/>
        <end position="79"/>
    </location>
</feature>
<dbReference type="PANTHER" id="PTHR33147">
    <property type="entry name" value="DEFENSIN-LIKE PROTEIN 1"/>
    <property type="match status" value="1"/>
</dbReference>
<dbReference type="EMBL" id="CM027681">
    <property type="protein sequence ID" value="KAG0545441.1"/>
    <property type="molecule type" value="Genomic_DNA"/>
</dbReference>
<dbReference type="Pfam" id="PF00304">
    <property type="entry name" value="Gamma-thionin"/>
    <property type="match status" value="1"/>
</dbReference>
<sequence>MKVQVVAATALVLLLLTIAAEARTPSPDPMCKERSHEYKGRCLHDTDCNAVCVKESQSYAGGFCQGRPPFKHCFCTKPCKRGRADATLRSPGL</sequence>
<feature type="signal peptide" evidence="2">
    <location>
        <begin position="1"/>
        <end position="22"/>
    </location>
</feature>
<keyword evidence="1" id="KW-1015">Disulfide bond</keyword>
<comment type="caution">
    <text evidence="4">The sequence shown here is derived from an EMBL/GenBank/DDBJ whole genome shotgun (WGS) entry which is preliminary data.</text>
</comment>
<reference evidence="4" key="2">
    <citation type="submission" date="2020-10" db="EMBL/GenBank/DDBJ databases">
        <authorList>
            <person name="Cooper E.A."/>
            <person name="Brenton Z.W."/>
            <person name="Flinn B.S."/>
            <person name="Jenkins J."/>
            <person name="Shu S."/>
            <person name="Flowers D."/>
            <person name="Luo F."/>
            <person name="Wang Y."/>
            <person name="Xia P."/>
            <person name="Barry K."/>
            <person name="Daum C."/>
            <person name="Lipzen A."/>
            <person name="Yoshinaga Y."/>
            <person name="Schmutz J."/>
            <person name="Saski C."/>
            <person name="Vermerris W."/>
            <person name="Kresovich S."/>
        </authorList>
    </citation>
    <scope>NUCLEOTIDE SEQUENCE</scope>
</reference>
<keyword evidence="2" id="KW-0732">Signal</keyword>
<gene>
    <name evidence="4" type="ORF">BDA96_02G362000</name>
</gene>
<evidence type="ECO:0000313" key="5">
    <source>
        <dbReference type="Proteomes" id="UP000807115"/>
    </source>
</evidence>
<organism evidence="4 5">
    <name type="scientific">Sorghum bicolor</name>
    <name type="common">Sorghum</name>
    <name type="synonym">Sorghum vulgare</name>
    <dbReference type="NCBI Taxonomy" id="4558"/>
    <lineage>
        <taxon>Eukaryota</taxon>
        <taxon>Viridiplantae</taxon>
        <taxon>Streptophyta</taxon>
        <taxon>Embryophyta</taxon>
        <taxon>Tracheophyta</taxon>
        <taxon>Spermatophyta</taxon>
        <taxon>Magnoliopsida</taxon>
        <taxon>Liliopsida</taxon>
        <taxon>Poales</taxon>
        <taxon>Poaceae</taxon>
        <taxon>PACMAD clade</taxon>
        <taxon>Panicoideae</taxon>
        <taxon>Andropogonodae</taxon>
        <taxon>Andropogoneae</taxon>
        <taxon>Sorghinae</taxon>
        <taxon>Sorghum</taxon>
    </lineage>
</organism>
<evidence type="ECO:0000256" key="2">
    <source>
        <dbReference type="SAM" id="SignalP"/>
    </source>
</evidence>
<accession>A0A921UXJ7</accession>
<proteinExistence type="predicted"/>
<feature type="chain" id="PRO_5036812979" description="Knottins-like domain-containing protein" evidence="2">
    <location>
        <begin position="23"/>
        <end position="93"/>
    </location>
</feature>
<evidence type="ECO:0000259" key="3">
    <source>
        <dbReference type="Pfam" id="PF00304"/>
    </source>
</evidence>
<dbReference type="OrthoDB" id="683455at2759"/>
<dbReference type="Gene3D" id="3.30.30.10">
    <property type="entry name" value="Knottin, scorpion toxin-like"/>
    <property type="match status" value="1"/>
</dbReference>
<dbReference type="Gramene" id="EER97406">
    <property type="protein sequence ID" value="EER97406"/>
    <property type="gene ID" value="SORBI_3002G345400"/>
</dbReference>
<dbReference type="AlphaFoldDB" id="A0A921UXJ7"/>
<dbReference type="OMA" id="NMSCANQ"/>
<dbReference type="KEGG" id="sbi:8083899"/>
<dbReference type="InterPro" id="IPR036574">
    <property type="entry name" value="Scorpion_toxin-like_sf"/>
</dbReference>